<name>A0ABV5DS12_9ACTN</name>
<dbReference type="PANTHER" id="PTHR43248">
    <property type="entry name" value="2-SUCCINYL-6-HYDROXY-2,4-CYCLOHEXADIENE-1-CARBOXYLATE SYNTHASE"/>
    <property type="match status" value="1"/>
</dbReference>
<feature type="signal peptide" evidence="4">
    <location>
        <begin position="1"/>
        <end position="33"/>
    </location>
</feature>
<feature type="domain" description="Peptidase S33 tripeptidyl aminopeptidase-like C-terminal" evidence="6">
    <location>
        <begin position="421"/>
        <end position="521"/>
    </location>
</feature>
<keyword evidence="8" id="KW-1185">Reference proteome</keyword>
<protein>
    <submittedName>
        <fullName evidence="7">Alpha/beta hydrolase</fullName>
    </submittedName>
</protein>
<dbReference type="Gene3D" id="3.40.50.1820">
    <property type="entry name" value="alpha/beta hydrolase"/>
    <property type="match status" value="1"/>
</dbReference>
<proteinExistence type="inferred from homology"/>
<dbReference type="EMBL" id="JAYMRS010000001">
    <property type="protein sequence ID" value="MFB8767382.1"/>
    <property type="molecule type" value="Genomic_DNA"/>
</dbReference>
<dbReference type="Pfam" id="PF00561">
    <property type="entry name" value="Abhydrolase_1"/>
    <property type="match status" value="1"/>
</dbReference>
<dbReference type="SUPFAM" id="SSF53474">
    <property type="entry name" value="alpha/beta-Hydrolases"/>
    <property type="match status" value="1"/>
</dbReference>
<evidence type="ECO:0000259" key="6">
    <source>
        <dbReference type="Pfam" id="PF08386"/>
    </source>
</evidence>
<evidence type="ECO:0000256" key="1">
    <source>
        <dbReference type="ARBA" id="ARBA00010088"/>
    </source>
</evidence>
<evidence type="ECO:0000256" key="4">
    <source>
        <dbReference type="SAM" id="SignalP"/>
    </source>
</evidence>
<gene>
    <name evidence="7" type="ORF">VSQ78_06675</name>
</gene>
<evidence type="ECO:0000256" key="3">
    <source>
        <dbReference type="ARBA" id="ARBA00022801"/>
    </source>
</evidence>
<organism evidence="7 8">
    <name type="scientific">Nocardiopsis alba</name>
    <dbReference type="NCBI Taxonomy" id="53437"/>
    <lineage>
        <taxon>Bacteria</taxon>
        <taxon>Bacillati</taxon>
        <taxon>Actinomycetota</taxon>
        <taxon>Actinomycetes</taxon>
        <taxon>Streptosporangiales</taxon>
        <taxon>Nocardiopsidaceae</taxon>
        <taxon>Nocardiopsis</taxon>
    </lineage>
</organism>
<comment type="similarity">
    <text evidence="1">Belongs to the peptidase S33 family.</text>
</comment>
<keyword evidence="2 4" id="KW-0732">Signal</keyword>
<comment type="caution">
    <text evidence="7">The sequence shown here is derived from an EMBL/GenBank/DDBJ whole genome shotgun (WGS) entry which is preliminary data.</text>
</comment>
<dbReference type="GO" id="GO:0016787">
    <property type="term" value="F:hydrolase activity"/>
    <property type="evidence" value="ECO:0007669"/>
    <property type="project" value="UniProtKB-KW"/>
</dbReference>
<feature type="chain" id="PRO_5047380260" evidence="4">
    <location>
        <begin position="34"/>
        <end position="525"/>
    </location>
</feature>
<dbReference type="PANTHER" id="PTHR43248:SF29">
    <property type="entry name" value="TRIPEPTIDYL AMINOPEPTIDASE"/>
    <property type="match status" value="1"/>
</dbReference>
<evidence type="ECO:0000259" key="5">
    <source>
        <dbReference type="Pfam" id="PF00561"/>
    </source>
</evidence>
<evidence type="ECO:0000256" key="2">
    <source>
        <dbReference type="ARBA" id="ARBA00022729"/>
    </source>
</evidence>
<reference evidence="7 8" key="1">
    <citation type="submission" date="2024-01" db="EMBL/GenBank/DDBJ databases">
        <title>Genome mining of biosynthetic gene clusters to explore secondary metabolites of Streptomyces sp.</title>
        <authorList>
            <person name="Baig A."/>
            <person name="Ajitkumar Shintre N."/>
            <person name="Kumar H."/>
            <person name="Anbarasu A."/>
            <person name="Ramaiah S."/>
        </authorList>
    </citation>
    <scope>NUCLEOTIDE SEQUENCE [LARGE SCALE GENOMIC DNA]</scope>
    <source>
        <strain evidence="7 8">A01</strain>
    </source>
</reference>
<dbReference type="InterPro" id="IPR000073">
    <property type="entry name" value="AB_hydrolase_1"/>
</dbReference>
<dbReference type="InterPro" id="IPR029058">
    <property type="entry name" value="AB_hydrolase_fold"/>
</dbReference>
<sequence>MRSVVRVRVTKTGAFGLGALAVVVVATSITAHADVGGDHPFHGQSIAWEPCLTPEELAATETVEGDPDWLRRLECGTVTVPMDHGDPDGRTLDLALVRHPAQGPADGRRGSLVFEFGGPGVSGVDTFLSGSLPLGREIRDSFDLVSFDPRGVGDSEGFSCPLLRVMDRPLSEADRIGAAEVEGELLTDMEKSAHALAAACEKEAGADFLATMGTVNVTRDLDIMRDALGDERLSYVGFSYGTYIGALYAEMYPENTRALVLDGAVQTERDVVSEAVEQTGGLQTSWEAFVAFCLDRAEPCPFTGTDSALREMEGILDDIDAEPLRVADRTLDRDRFLDLLRGALYTETLWYDTAGLLARLAEGERDDFVHDYLLGLLRRDGDETPGMEESAHLAVRCADHSAPTDVRDYQEGAIRATRLSPLFGGDEVWRKLSCAYWPDTEIAPIGVTAPMAPPILVVGTLGDPATPYTWAREMADRLATATLLTYEGGGHTAYAKGHPCVNEAVDAYLLRGELPEEGTVCPTGS</sequence>
<evidence type="ECO:0000313" key="7">
    <source>
        <dbReference type="EMBL" id="MFB8767382.1"/>
    </source>
</evidence>
<dbReference type="RefSeq" id="WP_376736959.1">
    <property type="nucleotide sequence ID" value="NZ_JAYMRS010000001.1"/>
</dbReference>
<evidence type="ECO:0000313" key="8">
    <source>
        <dbReference type="Proteomes" id="UP001585053"/>
    </source>
</evidence>
<keyword evidence="3 7" id="KW-0378">Hydrolase</keyword>
<dbReference type="InterPro" id="IPR013595">
    <property type="entry name" value="Pept_S33_TAP-like_C"/>
</dbReference>
<feature type="domain" description="AB hydrolase-1" evidence="5">
    <location>
        <begin position="115"/>
        <end position="288"/>
    </location>
</feature>
<dbReference type="Pfam" id="PF08386">
    <property type="entry name" value="Abhydrolase_4"/>
    <property type="match status" value="1"/>
</dbReference>
<accession>A0ABV5DS12</accession>
<dbReference type="Proteomes" id="UP001585053">
    <property type="component" value="Unassembled WGS sequence"/>
</dbReference>
<dbReference type="InterPro" id="IPR051601">
    <property type="entry name" value="Serine_prot/Carboxylest_S33"/>
</dbReference>